<accession>A0A9P6X4D6</accession>
<evidence type="ECO:0000259" key="3">
    <source>
        <dbReference type="PROSITE" id="PS50086"/>
    </source>
</evidence>
<keyword evidence="2" id="KW-0175">Coiled coil</keyword>
<keyword evidence="1" id="KW-0343">GTPase activation</keyword>
<dbReference type="GO" id="GO:0031267">
    <property type="term" value="F:small GTPase binding"/>
    <property type="evidence" value="ECO:0007669"/>
    <property type="project" value="TreeGrafter"/>
</dbReference>
<dbReference type="Proteomes" id="UP000716291">
    <property type="component" value="Unassembled WGS sequence"/>
</dbReference>
<comment type="caution">
    <text evidence="4">The sequence shown here is derived from an EMBL/GenBank/DDBJ whole genome shotgun (WGS) entry which is preliminary data.</text>
</comment>
<dbReference type="InterPro" id="IPR000195">
    <property type="entry name" value="Rab-GAP-TBC_dom"/>
</dbReference>
<sequence length="555" mass="64694">MNEIGLNINNEKLLETKRPGLVKHFTLEVKPEYDSDTSGSNDEKSNSIVMESGPIMIVSPEVHEDWQLVSNVESAKTPTYYDVIVSKLNHSDKVKLKEEAKNNLKALKDQPDKDWGFVYLLFVYLFTSLIKKNFLEFWASVITDFHKVLRTDHDKFCAHLSKGIPAPLRGMLWQLFSDAINNNLEEKYRDLLNEPSPYEKLIRRDLPRAFPHVDYFNTKKGEEELFNVIKAYSLFDEQVGYCQGIHFLVGCLLLHMPEEAAFSVLVKLMSRYGLRGQFTPKMDKLHERMFQFEKLLSIHLPQVHRHLDAQGVLPSMYASQWFMTLFVYRCPLELVFAVFDVVLVEGADKMLSFALALMKKNQQVIVCLDFESLLEFFNGHAFDVYKNSPSGFVEDAYSFDIPSRLLRKLSKQYSAEAARQEKLQCMEDDVKRKNIELTEKLKKLRYAYKTLNTEHQDVTQELVQTKMSVAMLDEENQRLKRELAAIHSGMLSVEKEKEYQRQLDRLVDNNAQLVDENAELKCRLEELKLMIIEHKLKYTKSVNKNEEIKKQFLLK</sequence>
<dbReference type="PROSITE" id="PS50086">
    <property type="entry name" value="TBC_RABGAP"/>
    <property type="match status" value="1"/>
</dbReference>
<feature type="coiled-coil region" evidence="2">
    <location>
        <begin position="434"/>
        <end position="537"/>
    </location>
</feature>
<dbReference type="FunFam" id="1.10.8.270:FF:000001">
    <property type="entry name" value="TBC1 domain family member 1"/>
    <property type="match status" value="1"/>
</dbReference>
<dbReference type="InterPro" id="IPR035969">
    <property type="entry name" value="Rab-GAP_TBC_sf"/>
</dbReference>
<dbReference type="InterPro" id="IPR050302">
    <property type="entry name" value="Rab_GAP_TBC_domain"/>
</dbReference>
<dbReference type="Gene3D" id="1.10.472.80">
    <property type="entry name" value="Ypt/Rab-GAP domain of gyp1p, domain 3"/>
    <property type="match status" value="1"/>
</dbReference>
<dbReference type="Gene3D" id="1.10.10.750">
    <property type="entry name" value="Ypt/Rab-GAP domain of gyp1p, domain 1"/>
    <property type="match status" value="1"/>
</dbReference>
<keyword evidence="5" id="KW-1185">Reference proteome</keyword>
<dbReference type="EMBL" id="JAANQT010001468">
    <property type="protein sequence ID" value="KAG1305036.1"/>
    <property type="molecule type" value="Genomic_DNA"/>
</dbReference>
<dbReference type="SUPFAM" id="SSF47923">
    <property type="entry name" value="Ypt/Rab-GAP domain of gyp1p"/>
    <property type="match status" value="2"/>
</dbReference>
<dbReference type="Gene3D" id="1.10.8.270">
    <property type="entry name" value="putative rabgap domain of human tbc1 domain family member 14 like domains"/>
    <property type="match status" value="1"/>
</dbReference>
<dbReference type="PANTHER" id="PTHR47219">
    <property type="entry name" value="RAB GTPASE-ACTIVATING PROTEIN 1-LIKE"/>
    <property type="match status" value="1"/>
</dbReference>
<dbReference type="SMART" id="SM00164">
    <property type="entry name" value="TBC"/>
    <property type="match status" value="1"/>
</dbReference>
<dbReference type="GO" id="GO:0005096">
    <property type="term" value="F:GTPase activator activity"/>
    <property type="evidence" value="ECO:0007669"/>
    <property type="project" value="UniProtKB-KW"/>
</dbReference>
<reference evidence="4" key="1">
    <citation type="journal article" date="2020" name="Microb. Genom.">
        <title>Genetic diversity of clinical and environmental Mucorales isolates obtained from an investigation of mucormycosis cases among solid organ transplant recipients.</title>
        <authorList>
            <person name="Nguyen M.H."/>
            <person name="Kaul D."/>
            <person name="Muto C."/>
            <person name="Cheng S.J."/>
            <person name="Richter R.A."/>
            <person name="Bruno V.M."/>
            <person name="Liu G."/>
            <person name="Beyhan S."/>
            <person name="Sundermann A.J."/>
            <person name="Mounaud S."/>
            <person name="Pasculle A.W."/>
            <person name="Nierman W.C."/>
            <person name="Driscoll E."/>
            <person name="Cumbie R."/>
            <person name="Clancy C.J."/>
            <person name="Dupont C.L."/>
        </authorList>
    </citation>
    <scope>NUCLEOTIDE SEQUENCE</scope>
    <source>
        <strain evidence="4">GL11</strain>
    </source>
</reference>
<dbReference type="PANTHER" id="PTHR47219:SF9">
    <property type="entry name" value="GTPASE ACTIVATING PROTEIN AND CENTROSOME-ASSOCIATED, ISOFORM B"/>
    <property type="match status" value="1"/>
</dbReference>
<evidence type="ECO:0000313" key="5">
    <source>
        <dbReference type="Proteomes" id="UP000716291"/>
    </source>
</evidence>
<gene>
    <name evidence="4" type="ORF">G6F64_008703</name>
</gene>
<organism evidence="4 5">
    <name type="scientific">Rhizopus oryzae</name>
    <name type="common">Mucormycosis agent</name>
    <name type="synonym">Rhizopus arrhizus var. delemar</name>
    <dbReference type="NCBI Taxonomy" id="64495"/>
    <lineage>
        <taxon>Eukaryota</taxon>
        <taxon>Fungi</taxon>
        <taxon>Fungi incertae sedis</taxon>
        <taxon>Mucoromycota</taxon>
        <taxon>Mucoromycotina</taxon>
        <taxon>Mucoromycetes</taxon>
        <taxon>Mucorales</taxon>
        <taxon>Mucorineae</taxon>
        <taxon>Rhizopodaceae</taxon>
        <taxon>Rhizopus</taxon>
    </lineage>
</organism>
<protein>
    <recommendedName>
        <fullName evidence="3">Rab-GAP TBC domain-containing protein</fullName>
    </recommendedName>
</protein>
<name>A0A9P6X4D6_RHIOR</name>
<evidence type="ECO:0000313" key="4">
    <source>
        <dbReference type="EMBL" id="KAG1305036.1"/>
    </source>
</evidence>
<evidence type="ECO:0000256" key="1">
    <source>
        <dbReference type="ARBA" id="ARBA00022468"/>
    </source>
</evidence>
<feature type="domain" description="Rab-GAP TBC" evidence="3">
    <location>
        <begin position="163"/>
        <end position="346"/>
    </location>
</feature>
<proteinExistence type="predicted"/>
<dbReference type="AlphaFoldDB" id="A0A9P6X4D6"/>
<dbReference type="FunFam" id="1.10.472.80:FF:000027">
    <property type="entry name" value="GTPase activating protein (Evi5)"/>
    <property type="match status" value="1"/>
</dbReference>
<evidence type="ECO:0000256" key="2">
    <source>
        <dbReference type="SAM" id="Coils"/>
    </source>
</evidence>
<dbReference type="Pfam" id="PF23436">
    <property type="entry name" value="RabGap-TBC_2"/>
    <property type="match status" value="1"/>
</dbReference>